<dbReference type="FunFam" id="3.40.50.300:FF:000366">
    <property type="entry name" value="GTPase, IMAP family member 2"/>
    <property type="match status" value="2"/>
</dbReference>
<accession>A0AAY3ZTU9</accession>
<dbReference type="AlphaFoldDB" id="A0AAY3ZTU9"/>
<keyword evidence="6" id="KW-1185">Reference proteome</keyword>
<dbReference type="InterPro" id="IPR045058">
    <property type="entry name" value="GIMA/IAN/Toc"/>
</dbReference>
<evidence type="ECO:0000256" key="2">
    <source>
        <dbReference type="ARBA" id="ARBA00022741"/>
    </source>
</evidence>
<proteinExistence type="inferred from homology"/>
<protein>
    <recommendedName>
        <fullName evidence="4">AIG1-type G domain-containing protein</fullName>
    </recommendedName>
</protein>
<feature type="domain" description="AIG1-type G" evidence="4">
    <location>
        <begin position="287"/>
        <end position="495"/>
    </location>
</feature>
<dbReference type="GO" id="GO:0005525">
    <property type="term" value="F:GTP binding"/>
    <property type="evidence" value="ECO:0007669"/>
    <property type="project" value="UniProtKB-KW"/>
</dbReference>
<dbReference type="Proteomes" id="UP000694580">
    <property type="component" value="Chromosome 1"/>
</dbReference>
<evidence type="ECO:0000313" key="5">
    <source>
        <dbReference type="Ensembl" id="ENSDCDP00010000047.1"/>
    </source>
</evidence>
<evidence type="ECO:0000259" key="4">
    <source>
        <dbReference type="PROSITE" id="PS51720"/>
    </source>
</evidence>
<dbReference type="Ensembl" id="ENSDCDT00010000048.1">
    <property type="protein sequence ID" value="ENSDCDP00010000047.1"/>
    <property type="gene ID" value="ENSDCDG00010000029.1"/>
</dbReference>
<dbReference type="InterPro" id="IPR006703">
    <property type="entry name" value="G_AIG1"/>
</dbReference>
<dbReference type="SUPFAM" id="SSF52540">
    <property type="entry name" value="P-loop containing nucleoside triphosphate hydrolases"/>
    <property type="match status" value="2"/>
</dbReference>
<reference evidence="5" key="3">
    <citation type="submission" date="2025-09" db="UniProtKB">
        <authorList>
            <consortium name="Ensembl"/>
        </authorList>
    </citation>
    <scope>IDENTIFICATION</scope>
</reference>
<keyword evidence="2" id="KW-0547">Nucleotide-binding</keyword>
<feature type="domain" description="AIG1-type G" evidence="4">
    <location>
        <begin position="24"/>
        <end position="232"/>
    </location>
</feature>
<reference evidence="5" key="2">
    <citation type="submission" date="2025-08" db="UniProtKB">
        <authorList>
            <consortium name="Ensembl"/>
        </authorList>
    </citation>
    <scope>IDENTIFICATION</scope>
</reference>
<dbReference type="Gene3D" id="3.40.50.300">
    <property type="entry name" value="P-loop containing nucleotide triphosphate hydrolases"/>
    <property type="match status" value="2"/>
</dbReference>
<reference evidence="5 6" key="1">
    <citation type="submission" date="2020-06" db="EMBL/GenBank/DDBJ databases">
        <authorList>
            <consortium name="Wellcome Sanger Institute Data Sharing"/>
        </authorList>
    </citation>
    <scope>NUCLEOTIDE SEQUENCE [LARGE SCALE GENOMIC DNA]</scope>
</reference>
<sequence>MSCCRQQTLEPTTRSVQEQQSPVFNDLRLVLLGTTGDGKSSAGNTILGGEFFKVASGAKSLTERSEAKQNVIGQRKVKVVDTPGFLNENLSDQQIMSELQKSITECSPGPHAFVIILSVETFTDQEGEIVEEIRKVFGNAIFKHAVILFTSGDELREDQTIQQFVGQNKELKDLVDECGGRCHVVDNKHWNQPQDQYRNNKDQVEKMLKTIEGMMRQNGGRCMTMEMLKSLGKENQSKKASLKIIHGMICSEMLFATTTDHSIANQYYWLMLMALSVKCSVFLFSEPNDLRLVLLGTTGDGKSSAGNTILGGEFFKVASGAKSLTERSEAKQNVIGQRKVKVVDTPGFLNENLSDQQLVSELQKSITECSPGPHAFVIILSVETFTDQEGETLDGMRKVFGNPIFKYGVILFTSGDELREDQTIEQFVGQNKELKDLVGECGGRCHVVDNKHWNQPQDRYRSNRVQVEKLLKTIDGMMEHNGGGCFTAEMLPSVKREKPVKKEVEVRERSKVDIQPLKTKEKYSGQVVQKKEKKTYIYSIIWSFYCFICKMYTYKTPYSFFHGEQSSPPAGSHQVFTAPLTQDRAGSWT</sequence>
<dbReference type="GeneTree" id="ENSGT01150000286992"/>
<comment type="similarity">
    <text evidence="1">Belongs to the TRAFAC class TrmE-Era-EngA-EngB-Septin-like GTPase superfamily. AIG1/Toc34/Toc159-like paraseptin GTPase family. IAN subfamily.</text>
</comment>
<evidence type="ECO:0000313" key="6">
    <source>
        <dbReference type="Proteomes" id="UP000694580"/>
    </source>
</evidence>
<dbReference type="InterPro" id="IPR027417">
    <property type="entry name" value="P-loop_NTPase"/>
</dbReference>
<dbReference type="PANTHER" id="PTHR10903:SF62">
    <property type="entry name" value="GTPASE IMAP FAMILY MEMBER 4-LIKE-RELATED"/>
    <property type="match status" value="1"/>
</dbReference>
<dbReference type="Pfam" id="PF04548">
    <property type="entry name" value="AIG1"/>
    <property type="match status" value="2"/>
</dbReference>
<evidence type="ECO:0000256" key="3">
    <source>
        <dbReference type="ARBA" id="ARBA00023134"/>
    </source>
</evidence>
<keyword evidence="3" id="KW-0342">GTP-binding</keyword>
<dbReference type="PROSITE" id="PS51720">
    <property type="entry name" value="G_AIG1"/>
    <property type="match status" value="2"/>
</dbReference>
<name>A0AAY3ZTU9_9TELE</name>
<organism evidence="5 6">
    <name type="scientific">Denticeps clupeoides</name>
    <name type="common">denticle herring</name>
    <dbReference type="NCBI Taxonomy" id="299321"/>
    <lineage>
        <taxon>Eukaryota</taxon>
        <taxon>Metazoa</taxon>
        <taxon>Chordata</taxon>
        <taxon>Craniata</taxon>
        <taxon>Vertebrata</taxon>
        <taxon>Euteleostomi</taxon>
        <taxon>Actinopterygii</taxon>
        <taxon>Neopterygii</taxon>
        <taxon>Teleostei</taxon>
        <taxon>Clupei</taxon>
        <taxon>Clupeiformes</taxon>
        <taxon>Denticipitoidei</taxon>
        <taxon>Denticipitidae</taxon>
        <taxon>Denticeps</taxon>
    </lineage>
</organism>
<evidence type="ECO:0000256" key="1">
    <source>
        <dbReference type="ARBA" id="ARBA00008535"/>
    </source>
</evidence>
<dbReference type="PANTHER" id="PTHR10903">
    <property type="entry name" value="GTPASE, IMAP FAMILY MEMBER-RELATED"/>
    <property type="match status" value="1"/>
</dbReference>